<dbReference type="PRINTS" id="PR00237">
    <property type="entry name" value="GPCRRHODOPSN"/>
</dbReference>
<comment type="similarity">
    <text evidence="11">Belongs to the G-protein coupled receptor 1 family.</text>
</comment>
<keyword evidence="7 11" id="KW-0297">G-protein coupled receptor</keyword>
<feature type="transmembrane region" description="Helical" evidence="12">
    <location>
        <begin position="19"/>
        <end position="43"/>
    </location>
</feature>
<evidence type="ECO:0000256" key="2">
    <source>
        <dbReference type="ARBA" id="ARBA00004141"/>
    </source>
</evidence>
<feature type="transmembrane region" description="Helical" evidence="12">
    <location>
        <begin position="191"/>
        <end position="223"/>
    </location>
</feature>
<feature type="domain" description="G-protein coupled receptors family 1 profile" evidence="13">
    <location>
        <begin position="37"/>
        <end position="285"/>
    </location>
</feature>
<evidence type="ECO:0000256" key="4">
    <source>
        <dbReference type="ARBA" id="ARBA00022692"/>
    </source>
</evidence>
<dbReference type="GO" id="GO:0004930">
    <property type="term" value="F:G protein-coupled receptor activity"/>
    <property type="evidence" value="ECO:0007669"/>
    <property type="project" value="UniProtKB-KW"/>
</dbReference>
<keyword evidence="6 12" id="KW-1133">Transmembrane helix</keyword>
<keyword evidence="9 11" id="KW-0675">Receptor</keyword>
<organism evidence="14 15">
    <name type="scientific">Sus scrofa</name>
    <name type="common">Pig</name>
    <dbReference type="NCBI Taxonomy" id="9823"/>
    <lineage>
        <taxon>Eukaryota</taxon>
        <taxon>Metazoa</taxon>
        <taxon>Chordata</taxon>
        <taxon>Craniata</taxon>
        <taxon>Vertebrata</taxon>
        <taxon>Euteleostomi</taxon>
        <taxon>Mammalia</taxon>
        <taxon>Eutheria</taxon>
        <taxon>Laurasiatheria</taxon>
        <taxon>Artiodactyla</taxon>
        <taxon>Suina</taxon>
        <taxon>Suidae</taxon>
        <taxon>Sus</taxon>
    </lineage>
</organism>
<comment type="function">
    <text evidence="1">Putative odorant or sperm cell receptor.</text>
</comment>
<evidence type="ECO:0000256" key="1">
    <source>
        <dbReference type="ARBA" id="ARBA00003929"/>
    </source>
</evidence>
<keyword evidence="3 12" id="KW-0716">Sensory transduction</keyword>
<proteinExistence type="inferred from homology"/>
<evidence type="ECO:0000313" key="14">
    <source>
        <dbReference type="Ensembl" id="ENSSSCP00015004637.1"/>
    </source>
</evidence>
<comment type="subcellular location">
    <subcellularLocation>
        <location evidence="12">Cell membrane</location>
        <topology evidence="12">Multi-pass membrane protein</topology>
    </subcellularLocation>
    <subcellularLocation>
        <location evidence="2">Membrane</location>
        <topology evidence="2">Multi-pass membrane protein</topology>
    </subcellularLocation>
</comment>
<dbReference type="GO" id="GO:0004984">
    <property type="term" value="F:olfactory receptor activity"/>
    <property type="evidence" value="ECO:0007669"/>
    <property type="project" value="InterPro"/>
</dbReference>
<dbReference type="Ensembl" id="ENSSSCT00015011756.1">
    <property type="protein sequence ID" value="ENSSSCP00015004637.1"/>
    <property type="gene ID" value="ENSSSCG00015008921.1"/>
</dbReference>
<dbReference type="FunFam" id="1.20.1070.10:FF:000007">
    <property type="entry name" value="Olfactory receptor"/>
    <property type="match status" value="1"/>
</dbReference>
<dbReference type="InterPro" id="IPR000276">
    <property type="entry name" value="GPCR_Rhodpsn"/>
</dbReference>
<dbReference type="InterPro" id="IPR017452">
    <property type="entry name" value="GPCR_Rhodpsn_7TM"/>
</dbReference>
<evidence type="ECO:0000259" key="13">
    <source>
        <dbReference type="PROSITE" id="PS50262"/>
    </source>
</evidence>
<keyword evidence="8 12" id="KW-0472">Membrane</keyword>
<feature type="transmembrane region" description="Helical" evidence="12">
    <location>
        <begin position="235"/>
        <end position="257"/>
    </location>
</feature>
<evidence type="ECO:0000256" key="3">
    <source>
        <dbReference type="ARBA" id="ARBA00022606"/>
    </source>
</evidence>
<evidence type="ECO:0000256" key="12">
    <source>
        <dbReference type="RuleBase" id="RU363047"/>
    </source>
</evidence>
<keyword evidence="10 11" id="KW-0807">Transducer</keyword>
<feature type="transmembrane region" description="Helical" evidence="12">
    <location>
        <begin position="136"/>
        <end position="154"/>
    </location>
</feature>
<keyword evidence="12" id="KW-1003">Cell membrane</keyword>
<feature type="transmembrane region" description="Helical" evidence="12">
    <location>
        <begin position="94"/>
        <end position="116"/>
    </location>
</feature>
<dbReference type="InterPro" id="IPR000725">
    <property type="entry name" value="Olfact_rcpt"/>
</dbReference>
<sequence length="345" mass="39147">MENNVTEFILMGLTQNQEAQQICFFLFILFYMILMTGNFLIIMTIQRSPNLNSPMYFFLSFLSFVDICYSSVTAPKMITDFQVKVKRISLVGCMAQLFFVHLLGGTEIFILTVMAYDRYVAICKPLHYLTIMDWKFCSILVVSCWLGGFVHTSIQTMLTVYLPFCGPSLIDHYFCDVHPLLKLACTDTDTYVVGLIVVANSGMISLISFVILVGSYTVILLSFKTRSSKGRRKALSTCASHITVVILYFVPCIFIYLRPSTTFPEDKMVALFYTIITPMLNPLIYSMRNVEVKNAMRRLWIKKLLGRNRRDPDGKFDGIGTVVPASKNVVGNLSVISPQNFHTNT</sequence>
<evidence type="ECO:0000256" key="9">
    <source>
        <dbReference type="ARBA" id="ARBA00023170"/>
    </source>
</evidence>
<keyword evidence="4 11" id="KW-0812">Transmembrane</keyword>
<dbReference type="CDD" id="cd15939">
    <property type="entry name" value="7tmA_OR4A-like"/>
    <property type="match status" value="1"/>
</dbReference>
<keyword evidence="5 12" id="KW-0552">Olfaction</keyword>
<dbReference type="GO" id="GO:0005886">
    <property type="term" value="C:plasma membrane"/>
    <property type="evidence" value="ECO:0007669"/>
    <property type="project" value="UniProtKB-SubCell"/>
</dbReference>
<evidence type="ECO:0000256" key="5">
    <source>
        <dbReference type="ARBA" id="ARBA00022725"/>
    </source>
</evidence>
<dbReference type="PROSITE" id="PS00237">
    <property type="entry name" value="G_PROTEIN_RECEP_F1_1"/>
    <property type="match status" value="1"/>
</dbReference>
<evidence type="ECO:0000313" key="15">
    <source>
        <dbReference type="Proteomes" id="UP000694726"/>
    </source>
</evidence>
<name>A0A8D0MJL2_PIG</name>
<dbReference type="Gene3D" id="1.20.1070.10">
    <property type="entry name" value="Rhodopsin 7-helix transmembrane proteins"/>
    <property type="match status" value="1"/>
</dbReference>
<dbReference type="PANTHER" id="PTHR48002">
    <property type="entry name" value="OLFACTORY RECEPTOR"/>
    <property type="match status" value="1"/>
</dbReference>
<feature type="transmembrane region" description="Helical" evidence="12">
    <location>
        <begin position="55"/>
        <end position="74"/>
    </location>
</feature>
<dbReference type="PROSITE" id="PS50262">
    <property type="entry name" value="G_PROTEIN_RECEP_F1_2"/>
    <property type="match status" value="1"/>
</dbReference>
<reference evidence="14" key="1">
    <citation type="submission" date="2025-08" db="UniProtKB">
        <authorList>
            <consortium name="Ensembl"/>
        </authorList>
    </citation>
    <scope>IDENTIFICATION</scope>
</reference>
<evidence type="ECO:0000256" key="8">
    <source>
        <dbReference type="ARBA" id="ARBA00023136"/>
    </source>
</evidence>
<accession>A0A8D0MJL2</accession>
<dbReference type="Proteomes" id="UP000694726">
    <property type="component" value="Unplaced"/>
</dbReference>
<gene>
    <name evidence="14" type="primary">LOC100518653</name>
</gene>
<dbReference type="PRINTS" id="PR00245">
    <property type="entry name" value="OLFACTORYR"/>
</dbReference>
<dbReference type="SUPFAM" id="SSF81321">
    <property type="entry name" value="Family A G protein-coupled receptor-like"/>
    <property type="match status" value="1"/>
</dbReference>
<evidence type="ECO:0000256" key="6">
    <source>
        <dbReference type="ARBA" id="ARBA00022989"/>
    </source>
</evidence>
<dbReference type="Pfam" id="PF13853">
    <property type="entry name" value="7tm_4"/>
    <property type="match status" value="1"/>
</dbReference>
<protein>
    <recommendedName>
        <fullName evidence="12">Olfactory receptor</fullName>
    </recommendedName>
</protein>
<evidence type="ECO:0000256" key="11">
    <source>
        <dbReference type="RuleBase" id="RU000688"/>
    </source>
</evidence>
<dbReference type="AlphaFoldDB" id="A0A8D0MJL2"/>
<evidence type="ECO:0000256" key="10">
    <source>
        <dbReference type="ARBA" id="ARBA00023224"/>
    </source>
</evidence>
<evidence type="ECO:0000256" key="7">
    <source>
        <dbReference type="ARBA" id="ARBA00023040"/>
    </source>
</evidence>
<feature type="transmembrane region" description="Helical" evidence="12">
    <location>
        <begin position="269"/>
        <end position="287"/>
    </location>
</feature>
<dbReference type="InterPro" id="IPR050427">
    <property type="entry name" value="Olfactory_Receptors"/>
</dbReference>